<dbReference type="GO" id="GO:0046872">
    <property type="term" value="F:metal ion binding"/>
    <property type="evidence" value="ECO:0007669"/>
    <property type="project" value="UniProtKB-UniRule"/>
</dbReference>
<keyword evidence="12" id="KW-0411">Iron-sulfur</keyword>
<keyword evidence="9 15" id="KW-0227">DNA damage</keyword>
<keyword evidence="8" id="KW-0479">Metal-binding</keyword>
<dbReference type="InterPro" id="IPR023170">
    <property type="entry name" value="HhH_base_excis_C"/>
</dbReference>
<dbReference type="InterPro" id="IPR004036">
    <property type="entry name" value="Endonuclease-III-like_CS2"/>
</dbReference>
<dbReference type="FunFam" id="1.10.1670.10:FF:000002">
    <property type="entry name" value="Adenine DNA glycosylase"/>
    <property type="match status" value="1"/>
</dbReference>
<dbReference type="HOGENOM" id="CLU_012862_0_2_6"/>
<dbReference type="STRING" id="392500.Swoo_1319"/>
<dbReference type="GO" id="GO:0035485">
    <property type="term" value="F:adenine/guanine mispair binding"/>
    <property type="evidence" value="ECO:0007669"/>
    <property type="project" value="TreeGrafter"/>
</dbReference>
<dbReference type="InterPro" id="IPR003265">
    <property type="entry name" value="HhH-GPD_domain"/>
</dbReference>
<dbReference type="InterPro" id="IPR044298">
    <property type="entry name" value="MIG/MutY"/>
</dbReference>
<dbReference type="eggNOG" id="COG1194">
    <property type="taxonomic scope" value="Bacteria"/>
</dbReference>
<protein>
    <recommendedName>
        <fullName evidence="6 15">Adenine DNA glycosylase</fullName>
        <ecNumber evidence="5 15">3.2.2.31</ecNumber>
    </recommendedName>
</protein>
<dbReference type="GO" id="GO:0000701">
    <property type="term" value="F:purine-specific mismatch base pair DNA N-glycosylase activity"/>
    <property type="evidence" value="ECO:0007669"/>
    <property type="project" value="UniProtKB-EC"/>
</dbReference>
<keyword evidence="18" id="KW-1185">Reference proteome</keyword>
<evidence type="ECO:0000313" key="17">
    <source>
        <dbReference type="EMBL" id="ACA85611.1"/>
    </source>
</evidence>
<keyword evidence="13" id="KW-0234">DNA repair</keyword>
<dbReference type="InterPro" id="IPR000445">
    <property type="entry name" value="HhH_motif"/>
</dbReference>
<dbReference type="FunFam" id="1.10.340.30:FF:000002">
    <property type="entry name" value="Adenine DNA glycosylase"/>
    <property type="match status" value="1"/>
</dbReference>
<feature type="domain" description="HhH-GPD" evidence="16">
    <location>
        <begin position="68"/>
        <end position="219"/>
    </location>
</feature>
<dbReference type="Gene3D" id="1.10.340.30">
    <property type="entry name" value="Hypothetical protein, domain 2"/>
    <property type="match status" value="1"/>
</dbReference>
<dbReference type="KEGG" id="swd:Swoo_1319"/>
<dbReference type="SMART" id="SM00478">
    <property type="entry name" value="ENDO3c"/>
    <property type="match status" value="1"/>
</dbReference>
<evidence type="ECO:0000256" key="4">
    <source>
        <dbReference type="ARBA" id="ARBA00011245"/>
    </source>
</evidence>
<dbReference type="Pfam" id="PF00633">
    <property type="entry name" value="HHH"/>
    <property type="match status" value="1"/>
</dbReference>
<comment type="cofactor">
    <cofactor evidence="15">
        <name>[4Fe-4S] cluster</name>
        <dbReference type="ChEBI" id="CHEBI:49883"/>
    </cofactor>
    <text evidence="15">Binds 1 [4Fe-4S] cluster.</text>
</comment>
<dbReference type="FunFam" id="3.90.79.10:FF:000028">
    <property type="entry name" value="Adenine DNA glycosylase"/>
    <property type="match status" value="1"/>
</dbReference>
<dbReference type="CDD" id="cd00056">
    <property type="entry name" value="ENDO3c"/>
    <property type="match status" value="1"/>
</dbReference>
<dbReference type="PROSITE" id="PS01155">
    <property type="entry name" value="ENDONUCLEASE_III_2"/>
    <property type="match status" value="1"/>
</dbReference>
<keyword evidence="14 15" id="KW-0326">Glycosidase</keyword>
<dbReference type="EC" id="3.2.2.31" evidence="5 15"/>
<dbReference type="GO" id="GO:0034039">
    <property type="term" value="F:8-oxo-7,8-dihydroguanine DNA N-glycosylase activity"/>
    <property type="evidence" value="ECO:0007669"/>
    <property type="project" value="TreeGrafter"/>
</dbReference>
<dbReference type="PANTHER" id="PTHR42944:SF1">
    <property type="entry name" value="ADENINE DNA GLYCOSYLASE"/>
    <property type="match status" value="1"/>
</dbReference>
<dbReference type="NCBIfam" id="TIGR01084">
    <property type="entry name" value="mutY"/>
    <property type="match status" value="1"/>
</dbReference>
<comment type="catalytic activity">
    <reaction evidence="1 15">
        <text>Hydrolyzes free adenine bases from 7,8-dihydro-8-oxoguanine:adenine mismatched double-stranded DNA, leaving an apurinic site.</text>
        <dbReference type="EC" id="3.2.2.31"/>
    </reaction>
</comment>
<sequence length="382" mass="43297">METRIDRLRLQKTLLIYMPLNMPVTEPIEANPDTFSSRIITWYDKFGRKHLPWQLEKTPYKVWVSEIMLQQTQVSTVIPYYLKFMERFPSIGALADAPQDEVLHYWTGLGYYARARNLHKSAQIIRDEFQGEFPTNFDNVLALPGIGRSTAGAVLSLSLGQHHAILDGNVKRVLARHDAIQGWPGQKAVENQLWSLTDSLTPKQDVQKYNQAMMDMGATICTRSKPSCDKCPVAIDCEAQLIGRQTEFPGKKPKKVTPEKSAWMLVIAKGEEVILEKRPPAGIWGGLWCFPQFSSREELDQYLQIKGIKVSQEELLLGFRHTFSHFHLDITPVVVNLDNQSDNQIMEDKPSVWYNLPNPPKVGLAAATERILAGLGSVLIKE</sequence>
<evidence type="ECO:0000256" key="12">
    <source>
        <dbReference type="ARBA" id="ARBA00023014"/>
    </source>
</evidence>
<dbReference type="Pfam" id="PF00730">
    <property type="entry name" value="HhH-GPD"/>
    <property type="match status" value="1"/>
</dbReference>
<reference evidence="17 18" key="1">
    <citation type="submission" date="2008-02" db="EMBL/GenBank/DDBJ databases">
        <title>Complete sequence of Shewanella woodyi ATCC 51908.</title>
        <authorList>
            <consortium name="US DOE Joint Genome Institute"/>
            <person name="Copeland A."/>
            <person name="Lucas S."/>
            <person name="Lapidus A."/>
            <person name="Glavina del Rio T."/>
            <person name="Dalin E."/>
            <person name="Tice H."/>
            <person name="Bruce D."/>
            <person name="Goodwin L."/>
            <person name="Pitluck S."/>
            <person name="Sims D."/>
            <person name="Brettin T."/>
            <person name="Detter J.C."/>
            <person name="Han C."/>
            <person name="Kuske C.R."/>
            <person name="Schmutz J."/>
            <person name="Larimer F."/>
            <person name="Land M."/>
            <person name="Hauser L."/>
            <person name="Kyrpides N."/>
            <person name="Lykidis A."/>
            <person name="Zhao J.-S."/>
            <person name="Richardson P."/>
        </authorList>
    </citation>
    <scope>NUCLEOTIDE SEQUENCE [LARGE SCALE GENOMIC DNA]</scope>
    <source>
        <strain evidence="18">ATCC 51908 / MS32</strain>
    </source>
</reference>
<evidence type="ECO:0000256" key="13">
    <source>
        <dbReference type="ARBA" id="ARBA00023204"/>
    </source>
</evidence>
<evidence type="ECO:0000259" key="16">
    <source>
        <dbReference type="SMART" id="SM00478"/>
    </source>
</evidence>
<evidence type="ECO:0000256" key="10">
    <source>
        <dbReference type="ARBA" id="ARBA00022801"/>
    </source>
</evidence>
<evidence type="ECO:0000313" key="18">
    <source>
        <dbReference type="Proteomes" id="UP000002168"/>
    </source>
</evidence>
<evidence type="ECO:0000256" key="11">
    <source>
        <dbReference type="ARBA" id="ARBA00023004"/>
    </source>
</evidence>
<keyword evidence="11 15" id="KW-0408">Iron</keyword>
<comment type="similarity">
    <text evidence="3 15">Belongs to the Nth/MutY family.</text>
</comment>
<evidence type="ECO:0000256" key="1">
    <source>
        <dbReference type="ARBA" id="ARBA00000843"/>
    </source>
</evidence>
<dbReference type="SUPFAM" id="SSF55811">
    <property type="entry name" value="Nudix"/>
    <property type="match status" value="1"/>
</dbReference>
<evidence type="ECO:0000256" key="7">
    <source>
        <dbReference type="ARBA" id="ARBA00022485"/>
    </source>
</evidence>
<dbReference type="InterPro" id="IPR005760">
    <property type="entry name" value="A/G_AdeGlyc_MutY"/>
</dbReference>
<accession>B1KIW3</accession>
<organism evidence="17 18">
    <name type="scientific">Shewanella woodyi (strain ATCC 51908 / MS32)</name>
    <dbReference type="NCBI Taxonomy" id="392500"/>
    <lineage>
        <taxon>Bacteria</taxon>
        <taxon>Pseudomonadati</taxon>
        <taxon>Pseudomonadota</taxon>
        <taxon>Gammaproteobacteria</taxon>
        <taxon>Alteromonadales</taxon>
        <taxon>Shewanellaceae</taxon>
        <taxon>Shewanella</taxon>
    </lineage>
</organism>
<dbReference type="GO" id="GO:0051539">
    <property type="term" value="F:4 iron, 4 sulfur cluster binding"/>
    <property type="evidence" value="ECO:0007669"/>
    <property type="project" value="UniProtKB-UniRule"/>
</dbReference>
<keyword evidence="10" id="KW-0378">Hydrolase</keyword>
<evidence type="ECO:0000256" key="6">
    <source>
        <dbReference type="ARBA" id="ARBA00022023"/>
    </source>
</evidence>
<dbReference type="GO" id="GO:0006284">
    <property type="term" value="P:base-excision repair"/>
    <property type="evidence" value="ECO:0007669"/>
    <property type="project" value="UniProtKB-UniRule"/>
</dbReference>
<evidence type="ECO:0000256" key="8">
    <source>
        <dbReference type="ARBA" id="ARBA00022723"/>
    </source>
</evidence>
<evidence type="ECO:0000256" key="9">
    <source>
        <dbReference type="ARBA" id="ARBA00022763"/>
    </source>
</evidence>
<comment type="subunit">
    <text evidence="4">Monomer.</text>
</comment>
<evidence type="ECO:0000256" key="3">
    <source>
        <dbReference type="ARBA" id="ARBA00008343"/>
    </source>
</evidence>
<dbReference type="SUPFAM" id="SSF48150">
    <property type="entry name" value="DNA-glycosylase"/>
    <property type="match status" value="1"/>
</dbReference>
<dbReference type="Gene3D" id="3.90.79.10">
    <property type="entry name" value="Nucleoside Triphosphate Pyrophosphohydrolase"/>
    <property type="match status" value="1"/>
</dbReference>
<comment type="function">
    <text evidence="2">Adenine glycosylase active on G-A mispairs. MutY also corrects error-prone DNA synthesis past GO lesions which are due to the oxidatively damaged form of guanine: 7,8-dihydro-8-oxoguanine (8-oxo-dGTP).</text>
</comment>
<dbReference type="CDD" id="cd03431">
    <property type="entry name" value="NUDIX_DNA_Glycosylase_C-MutY"/>
    <property type="match status" value="1"/>
</dbReference>
<dbReference type="EMBL" id="CP000961">
    <property type="protein sequence ID" value="ACA85611.1"/>
    <property type="molecule type" value="Genomic_DNA"/>
</dbReference>
<dbReference type="Gene3D" id="1.10.1670.10">
    <property type="entry name" value="Helix-hairpin-Helix base-excision DNA repair enzymes (C-terminal)"/>
    <property type="match status" value="1"/>
</dbReference>
<dbReference type="AlphaFoldDB" id="B1KIW3"/>
<dbReference type="SMART" id="SM00525">
    <property type="entry name" value="FES"/>
    <property type="match status" value="1"/>
</dbReference>
<dbReference type="InterPro" id="IPR003651">
    <property type="entry name" value="Endonuclease3_FeS-loop_motif"/>
</dbReference>
<evidence type="ECO:0000256" key="15">
    <source>
        <dbReference type="RuleBase" id="RU365096"/>
    </source>
</evidence>
<dbReference type="NCBIfam" id="NF008132">
    <property type="entry name" value="PRK10880.1"/>
    <property type="match status" value="1"/>
</dbReference>
<dbReference type="Pfam" id="PF14815">
    <property type="entry name" value="NUDIX_4"/>
    <property type="match status" value="1"/>
</dbReference>
<dbReference type="InterPro" id="IPR029119">
    <property type="entry name" value="MutY_C"/>
</dbReference>
<dbReference type="InterPro" id="IPR011257">
    <property type="entry name" value="DNA_glycosylase"/>
</dbReference>
<dbReference type="InterPro" id="IPR015797">
    <property type="entry name" value="NUDIX_hydrolase-like_dom_sf"/>
</dbReference>
<dbReference type="GO" id="GO:0006298">
    <property type="term" value="P:mismatch repair"/>
    <property type="evidence" value="ECO:0007669"/>
    <property type="project" value="TreeGrafter"/>
</dbReference>
<dbReference type="Proteomes" id="UP000002168">
    <property type="component" value="Chromosome"/>
</dbReference>
<gene>
    <name evidence="17" type="ordered locus">Swoo_1319</name>
</gene>
<evidence type="ECO:0000256" key="5">
    <source>
        <dbReference type="ARBA" id="ARBA00012045"/>
    </source>
</evidence>
<dbReference type="GO" id="GO:0032357">
    <property type="term" value="F:oxidized purine DNA binding"/>
    <property type="evidence" value="ECO:0007669"/>
    <property type="project" value="TreeGrafter"/>
</dbReference>
<keyword evidence="7" id="KW-0004">4Fe-4S</keyword>
<name>B1KIW3_SHEWM</name>
<dbReference type="PANTHER" id="PTHR42944">
    <property type="entry name" value="ADENINE DNA GLYCOSYLASE"/>
    <property type="match status" value="1"/>
</dbReference>
<evidence type="ECO:0000256" key="2">
    <source>
        <dbReference type="ARBA" id="ARBA00002933"/>
    </source>
</evidence>
<evidence type="ECO:0000256" key="14">
    <source>
        <dbReference type="ARBA" id="ARBA00023295"/>
    </source>
</evidence>
<proteinExistence type="inferred from homology"/>